<evidence type="ECO:0000256" key="4">
    <source>
        <dbReference type="ARBA" id="ARBA00022777"/>
    </source>
</evidence>
<dbReference type="PANTHER" id="PTHR24345">
    <property type="entry name" value="SERINE/THREONINE-PROTEIN KINASE PLK"/>
    <property type="match status" value="1"/>
</dbReference>
<dbReference type="AlphaFoldDB" id="A0AA92TY50"/>
<keyword evidence="1" id="KW-0723">Serine/threonine-protein kinase</keyword>
<dbReference type="PROSITE" id="PS50011">
    <property type="entry name" value="PROTEIN_KINASE_DOM"/>
    <property type="match status" value="1"/>
</dbReference>
<dbReference type="RefSeq" id="WP_118064956.1">
    <property type="nucleotide sequence ID" value="NZ_QSAG01000014.1"/>
</dbReference>
<dbReference type="SUPFAM" id="SSF56112">
    <property type="entry name" value="Protein kinase-like (PK-like)"/>
    <property type="match status" value="1"/>
</dbReference>
<reference evidence="8 9" key="1">
    <citation type="submission" date="2018-08" db="EMBL/GenBank/DDBJ databases">
        <title>A genome reference for cultivated species of the human gut microbiota.</title>
        <authorList>
            <person name="Zou Y."/>
            <person name="Xue W."/>
            <person name="Luo G."/>
        </authorList>
    </citation>
    <scope>NUCLEOTIDE SEQUENCE [LARGE SCALE GENOMIC DNA]</scope>
    <source>
        <strain evidence="8 9">AF12-50</strain>
    </source>
</reference>
<dbReference type="InterPro" id="IPR011009">
    <property type="entry name" value="Kinase-like_dom_sf"/>
</dbReference>
<evidence type="ECO:0000256" key="2">
    <source>
        <dbReference type="ARBA" id="ARBA00022679"/>
    </source>
</evidence>
<protein>
    <recommendedName>
        <fullName evidence="7">Protein kinase domain-containing protein</fullName>
    </recommendedName>
</protein>
<dbReference type="PROSITE" id="PS00108">
    <property type="entry name" value="PROTEIN_KINASE_ST"/>
    <property type="match status" value="1"/>
</dbReference>
<proteinExistence type="predicted"/>
<evidence type="ECO:0000313" key="8">
    <source>
        <dbReference type="EMBL" id="RGW42625.1"/>
    </source>
</evidence>
<keyword evidence="4" id="KW-0418">Kinase</keyword>
<feature type="region of interest" description="Disordered" evidence="6">
    <location>
        <begin position="383"/>
        <end position="428"/>
    </location>
</feature>
<feature type="compositionally biased region" description="Basic and acidic residues" evidence="6">
    <location>
        <begin position="383"/>
        <end position="396"/>
    </location>
</feature>
<dbReference type="Proteomes" id="UP000283785">
    <property type="component" value="Unassembled WGS sequence"/>
</dbReference>
<dbReference type="PANTHER" id="PTHR24345:SF0">
    <property type="entry name" value="CELL CYCLE SERINE_THREONINE-PROTEIN KINASE CDC5_MSD2"/>
    <property type="match status" value="1"/>
</dbReference>
<evidence type="ECO:0000256" key="3">
    <source>
        <dbReference type="ARBA" id="ARBA00022741"/>
    </source>
</evidence>
<dbReference type="GO" id="GO:0004674">
    <property type="term" value="F:protein serine/threonine kinase activity"/>
    <property type="evidence" value="ECO:0007669"/>
    <property type="project" value="UniProtKB-KW"/>
</dbReference>
<sequence>MIENALAIGSVLKGATTYTIDKQLHQGGFGITYLAKAQIMVGNISQVATFTIKEFFMGKICSRDANGNVQVAQENQQLFKQAKQDFREEAEILHALKHANIVPVNEVFEQNNTVYYVMAYLGKVSLYQYVSEQGGCLSESQARGIVGAISGALSYLHNHHILHLDIKPDNIMMVCEGALIKPMLIDFGQAVYFENGKPKRNKGIGGYSKGYSPMELRQPVSEFQPSLDIYSLAATLLYMVTGKEPNDASEQSVHKIYRALPENISQNTMDAIICGMQKDSLCHPQTILDFQKILQQGKSQMGSGVGMTAGEPIVTDPVIPSSSSSLPIGKVAALVIGLLLVGGIGWYAKNHFGDKGKSSEVAQQDVKTDSVSQDTVHIAKFTVKENVESPKRDNSQVEKQSAKTSGKVVKPVDVDGGPTSVNPAKKETAKSGTVNLGYATWTGGVLNGKPHGNGRMTFRSSHAVAGCSTVPQTGDYIDGYCENGVLQNGALFQDGVKVESFVR</sequence>
<gene>
    <name evidence="8" type="ORF">DWV76_08630</name>
</gene>
<dbReference type="CDD" id="cd14014">
    <property type="entry name" value="STKc_PknB_like"/>
    <property type="match status" value="1"/>
</dbReference>
<evidence type="ECO:0000259" key="7">
    <source>
        <dbReference type="PROSITE" id="PS50011"/>
    </source>
</evidence>
<evidence type="ECO:0000256" key="6">
    <source>
        <dbReference type="SAM" id="MobiDB-lite"/>
    </source>
</evidence>
<dbReference type="GO" id="GO:0005524">
    <property type="term" value="F:ATP binding"/>
    <property type="evidence" value="ECO:0007669"/>
    <property type="project" value="UniProtKB-KW"/>
</dbReference>
<dbReference type="Gene3D" id="1.10.510.10">
    <property type="entry name" value="Transferase(Phosphotransferase) domain 1"/>
    <property type="match status" value="1"/>
</dbReference>
<feature type="domain" description="Protein kinase" evidence="7">
    <location>
        <begin position="18"/>
        <end position="301"/>
    </location>
</feature>
<feature type="compositionally biased region" description="Low complexity" evidence="6">
    <location>
        <begin position="406"/>
        <end position="418"/>
    </location>
</feature>
<comment type="caution">
    <text evidence="8">The sequence shown here is derived from an EMBL/GenBank/DDBJ whole genome shotgun (WGS) entry which is preliminary data.</text>
</comment>
<dbReference type="EMBL" id="QSAG01000014">
    <property type="protein sequence ID" value="RGW42625.1"/>
    <property type="molecule type" value="Genomic_DNA"/>
</dbReference>
<keyword evidence="5" id="KW-0067">ATP-binding</keyword>
<organism evidence="8 9">
    <name type="scientific">Segatella copri</name>
    <dbReference type="NCBI Taxonomy" id="165179"/>
    <lineage>
        <taxon>Bacteria</taxon>
        <taxon>Pseudomonadati</taxon>
        <taxon>Bacteroidota</taxon>
        <taxon>Bacteroidia</taxon>
        <taxon>Bacteroidales</taxon>
        <taxon>Prevotellaceae</taxon>
        <taxon>Segatella</taxon>
    </lineage>
</organism>
<evidence type="ECO:0000256" key="5">
    <source>
        <dbReference type="ARBA" id="ARBA00022840"/>
    </source>
</evidence>
<dbReference type="Pfam" id="PF00069">
    <property type="entry name" value="Pkinase"/>
    <property type="match status" value="1"/>
</dbReference>
<dbReference type="SMART" id="SM00220">
    <property type="entry name" value="S_TKc"/>
    <property type="match status" value="1"/>
</dbReference>
<keyword evidence="2" id="KW-0808">Transferase</keyword>
<evidence type="ECO:0000256" key="1">
    <source>
        <dbReference type="ARBA" id="ARBA00022527"/>
    </source>
</evidence>
<dbReference type="InterPro" id="IPR008271">
    <property type="entry name" value="Ser/Thr_kinase_AS"/>
</dbReference>
<accession>A0AA92TY50</accession>
<keyword evidence="3" id="KW-0547">Nucleotide-binding</keyword>
<name>A0AA92TY50_9BACT</name>
<dbReference type="InterPro" id="IPR000719">
    <property type="entry name" value="Prot_kinase_dom"/>
</dbReference>
<evidence type="ECO:0000313" key="9">
    <source>
        <dbReference type="Proteomes" id="UP000283785"/>
    </source>
</evidence>